<proteinExistence type="predicted"/>
<dbReference type="PANTHER" id="PTHR43400">
    <property type="entry name" value="FUMARATE REDUCTASE"/>
    <property type="match status" value="1"/>
</dbReference>
<accession>A0AAV9Z0W5</accession>
<dbReference type="Proteomes" id="UP001362999">
    <property type="component" value="Unassembled WGS sequence"/>
</dbReference>
<gene>
    <name evidence="1" type="ORF">R3P38DRAFT_2815651</name>
</gene>
<reference evidence="1 2" key="1">
    <citation type="journal article" date="2024" name="J Genomics">
        <title>Draft genome sequencing and assembly of Favolaschia claudopus CIRM-BRFM 2984 isolated from oak limbs.</title>
        <authorList>
            <person name="Navarro D."/>
            <person name="Drula E."/>
            <person name="Chaduli D."/>
            <person name="Cazenave R."/>
            <person name="Ahrendt S."/>
            <person name="Wang J."/>
            <person name="Lipzen A."/>
            <person name="Daum C."/>
            <person name="Barry K."/>
            <person name="Grigoriev I.V."/>
            <person name="Favel A."/>
            <person name="Rosso M.N."/>
            <person name="Martin F."/>
        </authorList>
    </citation>
    <scope>NUCLEOTIDE SEQUENCE [LARGE SCALE GENOMIC DNA]</scope>
    <source>
        <strain evidence="1 2">CIRM-BRFM 2984</strain>
    </source>
</reference>
<evidence type="ECO:0000313" key="2">
    <source>
        <dbReference type="Proteomes" id="UP001362999"/>
    </source>
</evidence>
<comment type="caution">
    <text evidence="1">The sequence shown here is derived from an EMBL/GenBank/DDBJ whole genome shotgun (WGS) entry which is preliminary data.</text>
</comment>
<evidence type="ECO:0000313" key="1">
    <source>
        <dbReference type="EMBL" id="KAK6966891.1"/>
    </source>
</evidence>
<protein>
    <submittedName>
        <fullName evidence="1">Uncharacterized protein</fullName>
    </submittedName>
</protein>
<keyword evidence="2" id="KW-1185">Reference proteome</keyword>
<dbReference type="InterPro" id="IPR036188">
    <property type="entry name" value="FAD/NAD-bd_sf"/>
</dbReference>
<dbReference type="EMBL" id="JAWWNJ010000252">
    <property type="protein sequence ID" value="KAK6966891.1"/>
    <property type="molecule type" value="Genomic_DNA"/>
</dbReference>
<dbReference type="InterPro" id="IPR050315">
    <property type="entry name" value="FAD-oxidoreductase_2"/>
</dbReference>
<dbReference type="Gene3D" id="3.50.50.60">
    <property type="entry name" value="FAD/NAD(P)-binding domain"/>
    <property type="match status" value="1"/>
</dbReference>
<dbReference type="AlphaFoldDB" id="A0AAV9Z0W5"/>
<organism evidence="1 2">
    <name type="scientific">Favolaschia claudopus</name>
    <dbReference type="NCBI Taxonomy" id="2862362"/>
    <lineage>
        <taxon>Eukaryota</taxon>
        <taxon>Fungi</taxon>
        <taxon>Dikarya</taxon>
        <taxon>Basidiomycota</taxon>
        <taxon>Agaricomycotina</taxon>
        <taxon>Agaricomycetes</taxon>
        <taxon>Agaricomycetidae</taxon>
        <taxon>Agaricales</taxon>
        <taxon>Marasmiineae</taxon>
        <taxon>Mycenaceae</taxon>
        <taxon>Favolaschia</taxon>
    </lineage>
</organism>
<dbReference type="PANTHER" id="PTHR43400:SF1">
    <property type="entry name" value="FUMARATE REDUCTASE"/>
    <property type="match status" value="1"/>
</dbReference>
<name>A0AAV9Z0W5_9AGAR</name>
<sequence>MTMQLGRQLRESQLCDQRAADTTTSAGLDLARPALIIALTASSASAIVWLTIKDTLNVDLYVVSRLGGHSAARTHRDKSGAPGWAITSALMKRLAALAEGDGGGNGKDKRVEIVKGAKVVKLLEEGGAVVVVGREEWAPR</sequence>